<evidence type="ECO:0000256" key="3">
    <source>
        <dbReference type="ARBA" id="ARBA00022842"/>
    </source>
</evidence>
<dbReference type="OrthoDB" id="407198at2759"/>
<evidence type="ECO:0000259" key="4">
    <source>
        <dbReference type="PROSITE" id="PS50879"/>
    </source>
</evidence>
<gene>
    <name evidence="5" type="primary">RNASEH1_1</name>
    <name evidence="5" type="ORF">Cantr_04737</name>
</gene>
<accession>A0A367XNF5</accession>
<dbReference type="Proteomes" id="UP000253472">
    <property type="component" value="Unassembled WGS sequence"/>
</dbReference>
<comment type="similarity">
    <text evidence="2">Belongs to the RNase H family.</text>
</comment>
<dbReference type="Gene3D" id="3.30.420.10">
    <property type="entry name" value="Ribonuclease H-like superfamily/Ribonuclease H"/>
    <property type="match status" value="1"/>
</dbReference>
<dbReference type="InterPro" id="IPR012337">
    <property type="entry name" value="RNaseH-like_sf"/>
</dbReference>
<dbReference type="PIRSF" id="PIRSF036852">
    <property type="entry name" value="Ribonuclease_H1_euk"/>
    <property type="match status" value="1"/>
</dbReference>
<reference evidence="5 6" key="1">
    <citation type="submission" date="2018-06" db="EMBL/GenBank/DDBJ databases">
        <title>Whole genome sequencing of Candida tropicalis (genome annotated by CSBL at Korea University).</title>
        <authorList>
            <person name="Ahn J."/>
        </authorList>
    </citation>
    <scope>NUCLEOTIDE SEQUENCE [LARGE SCALE GENOMIC DNA]</scope>
    <source>
        <strain evidence="5 6">ATCC 20962</strain>
    </source>
</reference>
<dbReference type="Gene3D" id="3.40.970.10">
    <property type="entry name" value="Ribonuclease H1, N-terminal domain"/>
    <property type="match status" value="1"/>
</dbReference>
<dbReference type="PANTHER" id="PTHR10642:SF30">
    <property type="entry name" value="RIBONUCLEASE H"/>
    <property type="match status" value="1"/>
</dbReference>
<comment type="caution">
    <text evidence="5">The sequence shown here is derived from an EMBL/GenBank/DDBJ whole genome shotgun (WGS) entry which is preliminary data.</text>
</comment>
<keyword evidence="6" id="KW-1185">Reference proteome</keyword>
<evidence type="ECO:0000256" key="2">
    <source>
        <dbReference type="ARBA" id="ARBA00005300"/>
    </source>
</evidence>
<dbReference type="InterPro" id="IPR002156">
    <property type="entry name" value="RNaseH_domain"/>
</dbReference>
<dbReference type="Pfam" id="PF00075">
    <property type="entry name" value="RNase_H"/>
    <property type="match status" value="1"/>
</dbReference>
<dbReference type="InterPro" id="IPR050092">
    <property type="entry name" value="RNase_H"/>
</dbReference>
<dbReference type="PROSITE" id="PS50879">
    <property type="entry name" value="RNASE_H_1"/>
    <property type="match status" value="1"/>
</dbReference>
<dbReference type="InterPro" id="IPR009027">
    <property type="entry name" value="Ribosomal_bL9/RNase_H1_N"/>
</dbReference>
<dbReference type="GO" id="GO:0000287">
    <property type="term" value="F:magnesium ion binding"/>
    <property type="evidence" value="ECO:0007669"/>
    <property type="project" value="InterPro"/>
</dbReference>
<dbReference type="InterPro" id="IPR011320">
    <property type="entry name" value="RNase_H1_N"/>
</dbReference>
<dbReference type="SUPFAM" id="SSF53098">
    <property type="entry name" value="Ribonuclease H-like"/>
    <property type="match status" value="1"/>
</dbReference>
<dbReference type="Pfam" id="PF01693">
    <property type="entry name" value="Cauli_VI"/>
    <property type="match status" value="1"/>
</dbReference>
<dbReference type="AlphaFoldDB" id="A0A367XNF5"/>
<sequence length="222" mass="25389">MVRYTPRVYYNWQDCKIQVNGFSRSCYRKFTNEAAAWKFVQDNGYIDDGYSSSDDYESYPYASDGLEVVYVDGACRGNGRHPFTPAGYGVFYGYGDDRNIAVPLDELHAFNHALKNFEYSINGGYCDCKTDICSDSQFAIRSIMEWCYEWSNNGWTNVRGETVANDDLIKDNFRMMNFINNAYDQWGWGEIDFIHVRGHSGDDGNEQADRLANIGADNSGSY</sequence>
<evidence type="ECO:0000256" key="1">
    <source>
        <dbReference type="ARBA" id="ARBA00001946"/>
    </source>
</evidence>
<proteinExistence type="inferred from homology"/>
<evidence type="ECO:0000313" key="5">
    <source>
        <dbReference type="EMBL" id="RCK55177.1"/>
    </source>
</evidence>
<name>A0A367XNF5_9ASCO</name>
<dbReference type="InterPro" id="IPR017067">
    <property type="entry name" value="RNase_H1_euk"/>
</dbReference>
<feature type="domain" description="RNase H type-1" evidence="4">
    <location>
        <begin position="63"/>
        <end position="217"/>
    </location>
</feature>
<dbReference type="PANTHER" id="PTHR10642">
    <property type="entry name" value="RIBONUCLEASE H1"/>
    <property type="match status" value="1"/>
</dbReference>
<dbReference type="GO" id="GO:0043137">
    <property type="term" value="P:DNA replication, removal of RNA primer"/>
    <property type="evidence" value="ECO:0007669"/>
    <property type="project" value="TreeGrafter"/>
</dbReference>
<dbReference type="EMBL" id="QLNQ01000030">
    <property type="protein sequence ID" value="RCK55177.1"/>
    <property type="molecule type" value="Genomic_DNA"/>
</dbReference>
<evidence type="ECO:0000313" key="6">
    <source>
        <dbReference type="Proteomes" id="UP000253472"/>
    </source>
</evidence>
<dbReference type="SUPFAM" id="SSF55658">
    <property type="entry name" value="L9 N-domain-like"/>
    <property type="match status" value="1"/>
</dbReference>
<dbReference type="GO" id="GO:0003676">
    <property type="term" value="F:nucleic acid binding"/>
    <property type="evidence" value="ECO:0007669"/>
    <property type="project" value="InterPro"/>
</dbReference>
<dbReference type="InterPro" id="IPR037056">
    <property type="entry name" value="RNase_H1_N_sf"/>
</dbReference>
<dbReference type="CDD" id="cd09280">
    <property type="entry name" value="RNase_HI_eukaryote_like"/>
    <property type="match status" value="1"/>
</dbReference>
<organism evidence="5 6">
    <name type="scientific">Candida viswanathii</name>
    <dbReference type="NCBI Taxonomy" id="5486"/>
    <lineage>
        <taxon>Eukaryota</taxon>
        <taxon>Fungi</taxon>
        <taxon>Dikarya</taxon>
        <taxon>Ascomycota</taxon>
        <taxon>Saccharomycotina</taxon>
        <taxon>Pichiomycetes</taxon>
        <taxon>Debaryomycetaceae</taxon>
        <taxon>Candida/Lodderomyces clade</taxon>
        <taxon>Candida</taxon>
    </lineage>
</organism>
<dbReference type="InterPro" id="IPR036397">
    <property type="entry name" value="RNaseH_sf"/>
</dbReference>
<dbReference type="GO" id="GO:0004523">
    <property type="term" value="F:RNA-DNA hybrid ribonuclease activity"/>
    <property type="evidence" value="ECO:0007669"/>
    <property type="project" value="InterPro"/>
</dbReference>
<protein>
    <submittedName>
        <fullName evidence="5">Ribonuclease H1</fullName>
    </submittedName>
</protein>
<keyword evidence="3" id="KW-0460">Magnesium</keyword>
<dbReference type="STRING" id="5486.A0A367XNF5"/>
<comment type="cofactor">
    <cofactor evidence="1">
        <name>Mg(2+)</name>
        <dbReference type="ChEBI" id="CHEBI:18420"/>
    </cofactor>
</comment>